<organism evidence="1 2">
    <name type="scientific">Candidatus Polarisedimenticola svalbardensis</name>
    <dbReference type="NCBI Taxonomy" id="2886004"/>
    <lineage>
        <taxon>Bacteria</taxon>
        <taxon>Pseudomonadati</taxon>
        <taxon>Acidobacteriota</taxon>
        <taxon>Candidatus Polarisedimenticolia</taxon>
        <taxon>Candidatus Polarisedimenticolales</taxon>
        <taxon>Candidatus Polarisedimenticolaceae</taxon>
        <taxon>Candidatus Polarisedimenticola</taxon>
    </lineage>
</organism>
<name>A0A8J6Y4X0_9BACT</name>
<evidence type="ECO:0008006" key="3">
    <source>
        <dbReference type="Google" id="ProtNLM"/>
    </source>
</evidence>
<reference evidence="1 2" key="1">
    <citation type="submission" date="2020-08" db="EMBL/GenBank/DDBJ databases">
        <title>Acidobacteriota in marine sediments use diverse sulfur dissimilation pathways.</title>
        <authorList>
            <person name="Wasmund K."/>
        </authorList>
    </citation>
    <scope>NUCLEOTIDE SEQUENCE [LARGE SCALE GENOMIC DNA]</scope>
    <source>
        <strain evidence="1">MAG AM4</strain>
    </source>
</reference>
<dbReference type="Proteomes" id="UP000648239">
    <property type="component" value="Unassembled WGS sequence"/>
</dbReference>
<feature type="non-terminal residue" evidence="1">
    <location>
        <position position="61"/>
    </location>
</feature>
<comment type="caution">
    <text evidence="1">The sequence shown here is derived from an EMBL/GenBank/DDBJ whole genome shotgun (WGS) entry which is preliminary data.</text>
</comment>
<dbReference type="EMBL" id="JACXWD010000113">
    <property type="protein sequence ID" value="MBD3869559.1"/>
    <property type="molecule type" value="Genomic_DNA"/>
</dbReference>
<protein>
    <recommendedName>
        <fullName evidence="3">Carboxypeptidase regulatory-like domain-containing protein</fullName>
    </recommendedName>
</protein>
<proteinExistence type="predicted"/>
<accession>A0A8J6Y4X0</accession>
<evidence type="ECO:0000313" key="2">
    <source>
        <dbReference type="Proteomes" id="UP000648239"/>
    </source>
</evidence>
<gene>
    <name evidence="1" type="ORF">IFK94_15675</name>
</gene>
<dbReference type="AlphaFoldDB" id="A0A8J6Y4X0"/>
<evidence type="ECO:0000313" key="1">
    <source>
        <dbReference type="EMBL" id="MBD3869559.1"/>
    </source>
</evidence>
<sequence length="61" mass="6402">MLPSYLRIAGTFLVLWGFTVFPGMAQSTSGQLAGKLVDATSEPVAGAVVQVRSETTGMVRT</sequence>